<dbReference type="InterPro" id="IPR003594">
    <property type="entry name" value="HATPase_dom"/>
</dbReference>
<dbReference type="InterPro" id="IPR004358">
    <property type="entry name" value="Sig_transdc_His_kin-like_C"/>
</dbReference>
<keyword evidence="3 9" id="KW-0597">Phosphoprotein</keyword>
<keyword evidence="4" id="KW-0808">Transferase</keyword>
<feature type="domain" description="Response regulatory" evidence="13">
    <location>
        <begin position="869"/>
        <end position="985"/>
    </location>
</feature>
<proteinExistence type="predicted"/>
<dbReference type="NCBIfam" id="TIGR00229">
    <property type="entry name" value="sensory_box"/>
    <property type="match status" value="1"/>
</dbReference>
<dbReference type="GO" id="GO:0005524">
    <property type="term" value="F:ATP binding"/>
    <property type="evidence" value="ECO:0007669"/>
    <property type="project" value="UniProtKB-KW"/>
</dbReference>
<feature type="transmembrane region" description="Helical" evidence="11">
    <location>
        <begin position="170"/>
        <end position="188"/>
    </location>
</feature>
<dbReference type="InterPro" id="IPR003018">
    <property type="entry name" value="GAF"/>
</dbReference>
<dbReference type="SMART" id="SM00065">
    <property type="entry name" value="GAF"/>
    <property type="match status" value="1"/>
</dbReference>
<feature type="domain" description="PAC" evidence="15">
    <location>
        <begin position="554"/>
        <end position="605"/>
    </location>
</feature>
<dbReference type="Pfam" id="PF00989">
    <property type="entry name" value="PAS"/>
    <property type="match status" value="1"/>
</dbReference>
<feature type="coiled-coil region" evidence="10">
    <location>
        <begin position="256"/>
        <end position="301"/>
    </location>
</feature>
<dbReference type="EC" id="2.7.13.3" evidence="2"/>
<evidence type="ECO:0000256" key="1">
    <source>
        <dbReference type="ARBA" id="ARBA00000085"/>
    </source>
</evidence>
<feature type="domain" description="Histidine kinase" evidence="12">
    <location>
        <begin position="625"/>
        <end position="849"/>
    </location>
</feature>
<dbReference type="EMBL" id="CP159373">
    <property type="protein sequence ID" value="XCN73658.1"/>
    <property type="molecule type" value="Genomic_DNA"/>
</dbReference>
<dbReference type="KEGG" id="eaj:Q3M24_02580"/>
<dbReference type="InterPro" id="IPR000014">
    <property type="entry name" value="PAS"/>
</dbReference>
<dbReference type="SUPFAM" id="SSF55785">
    <property type="entry name" value="PYP-like sensor domain (PAS domain)"/>
    <property type="match status" value="1"/>
</dbReference>
<evidence type="ECO:0000256" key="4">
    <source>
        <dbReference type="ARBA" id="ARBA00022679"/>
    </source>
</evidence>
<dbReference type="Gene3D" id="3.30.450.40">
    <property type="match status" value="1"/>
</dbReference>
<feature type="transmembrane region" description="Helical" evidence="11">
    <location>
        <begin position="133"/>
        <end position="150"/>
    </location>
</feature>
<sequence length="989" mass="111740">MKADPAPVRRRFSPACLVPFAIIFGLYLANVYNHLLFHALAELFSIIFISSIFLFTWNTRRFQENHYFLFLGIAYLFIGSIDFVHILTYKDGGDMLSEITMNSSIQFWVAARYMEGTSLLLAFLFLHKKINEYLLVLLYLLLTVLLFQSILGGSFPVCFVDGQGLTGFKKGSECAVCFLYLLTLFFFYKKQHQFDKRTLRFLQVSVSLTVLAELTTVFSAEFSNTPLDSTAGIFGKLFSLYCLAKAIFESSLIRPYNILISKLRAHEEQLEDKIRERTAALQQSTEQLEKEIIERVKAEKELVWELSVNKALASLSDALISRSYSMQEIAGALFDAAQRLTGCHQGFVSIVDHENETASIYPGTAPLALGKEMPVFVLSAQKDGQFPGLWGQTLNTQQGFYVDFISSQIQEGGDLPASLEPQRNFLNAPALLDNKVVGQIALADKPGGFSRHDLLAIERLAALFALFVHRREMEDALSRSEFEYRSLFDEALDMIHIVDAQKKITRVNPVELKTLGYREDQLVGMSLLDIVHPDYQERTKQNLEHIFLTGESVKNYETALVAQDGVSVNIEVSAVPQLEQGQVVSVRAIMRNITDRKREEREKKNLEVQLRHSQKMEAVGTLAGGIAHDFNNILGPIFGYTELALDVLPEDNRITSWLQEVLQASHRARELVRQILTISRKADKDVQPLRIQLLIKEALKLLRFSIPSNIEIRQQLAPDCEPVLADPTRIHQIIMNLCTNAYYAMRENGGILEVSLQQVMLRQEDLYDKIRLQEGAYLQLTVRDNGIGIPKELLEKIFEPYFTTKSQGEGTGLGLAVVQSIVLDFGGDITVSSATGQGTVFDVYFPVIQTEEETALPQEKASLPRGDERILVVDDDRDIVLMNQRILEMLGYQVRAWTESLEAFADFQQDPDAVDLVITDMTMPKMTGDELTRRLLALRPELPVLICTGFSELIDEDKARKLGARALLMKPLTKKELAWAVRQVLDQEK</sequence>
<dbReference type="CDD" id="cd00156">
    <property type="entry name" value="REC"/>
    <property type="match status" value="1"/>
</dbReference>
<dbReference type="InterPro" id="IPR000700">
    <property type="entry name" value="PAS-assoc_C"/>
</dbReference>
<dbReference type="PROSITE" id="PS50112">
    <property type="entry name" value="PAS"/>
    <property type="match status" value="1"/>
</dbReference>
<dbReference type="InterPro" id="IPR036890">
    <property type="entry name" value="HATPase_C_sf"/>
</dbReference>
<dbReference type="PANTHER" id="PTHR43065:SF42">
    <property type="entry name" value="TWO-COMPONENT SENSOR PPRA"/>
    <property type="match status" value="1"/>
</dbReference>
<dbReference type="InterPro" id="IPR013767">
    <property type="entry name" value="PAS_fold"/>
</dbReference>
<dbReference type="Pfam" id="PF00072">
    <property type="entry name" value="Response_reg"/>
    <property type="match status" value="1"/>
</dbReference>
<dbReference type="Gene3D" id="3.30.565.10">
    <property type="entry name" value="Histidine kinase-like ATPase, C-terminal domain"/>
    <property type="match status" value="1"/>
</dbReference>
<dbReference type="SUPFAM" id="SSF55874">
    <property type="entry name" value="ATPase domain of HSP90 chaperone/DNA topoisomerase II/histidine kinase"/>
    <property type="match status" value="1"/>
</dbReference>
<dbReference type="SUPFAM" id="SSF47384">
    <property type="entry name" value="Homodimeric domain of signal transducing histidine kinase"/>
    <property type="match status" value="1"/>
</dbReference>
<organism evidence="16">
    <name type="scientific">Candidatus Electrothrix aestuarii</name>
    <dbReference type="NCBI Taxonomy" id="3062594"/>
    <lineage>
        <taxon>Bacteria</taxon>
        <taxon>Pseudomonadati</taxon>
        <taxon>Thermodesulfobacteriota</taxon>
        <taxon>Desulfobulbia</taxon>
        <taxon>Desulfobulbales</taxon>
        <taxon>Desulfobulbaceae</taxon>
        <taxon>Candidatus Electrothrix</taxon>
    </lineage>
</organism>
<evidence type="ECO:0000313" key="16">
    <source>
        <dbReference type="EMBL" id="XCN73658.1"/>
    </source>
</evidence>
<dbReference type="InterPro" id="IPR036097">
    <property type="entry name" value="HisK_dim/P_sf"/>
</dbReference>
<feature type="transmembrane region" description="Helical" evidence="11">
    <location>
        <begin position="67"/>
        <end position="87"/>
    </location>
</feature>
<evidence type="ECO:0000256" key="11">
    <source>
        <dbReference type="SAM" id="Phobius"/>
    </source>
</evidence>
<keyword evidence="11" id="KW-0472">Membrane</keyword>
<dbReference type="SMART" id="SM00448">
    <property type="entry name" value="REC"/>
    <property type="match status" value="1"/>
</dbReference>
<feature type="transmembrane region" description="Helical" evidence="11">
    <location>
        <begin position="200"/>
        <end position="220"/>
    </location>
</feature>
<dbReference type="PRINTS" id="PR00344">
    <property type="entry name" value="BCTRLSENSOR"/>
</dbReference>
<feature type="domain" description="PAS" evidence="14">
    <location>
        <begin position="480"/>
        <end position="550"/>
    </location>
</feature>
<dbReference type="PROSITE" id="PS50110">
    <property type="entry name" value="RESPONSE_REGULATORY"/>
    <property type="match status" value="1"/>
</dbReference>
<feature type="transmembrane region" description="Helical" evidence="11">
    <location>
        <begin position="35"/>
        <end position="55"/>
    </location>
</feature>
<evidence type="ECO:0000259" key="15">
    <source>
        <dbReference type="PROSITE" id="PS50113"/>
    </source>
</evidence>
<evidence type="ECO:0000256" key="6">
    <source>
        <dbReference type="ARBA" id="ARBA00022777"/>
    </source>
</evidence>
<dbReference type="InterPro" id="IPR003661">
    <property type="entry name" value="HisK_dim/P_dom"/>
</dbReference>
<dbReference type="InterPro" id="IPR005467">
    <property type="entry name" value="His_kinase_dom"/>
</dbReference>
<evidence type="ECO:0000259" key="14">
    <source>
        <dbReference type="PROSITE" id="PS50112"/>
    </source>
</evidence>
<evidence type="ECO:0000259" key="12">
    <source>
        <dbReference type="PROSITE" id="PS50109"/>
    </source>
</evidence>
<feature type="modified residue" description="4-aspartylphosphate" evidence="9">
    <location>
        <position position="920"/>
    </location>
</feature>
<keyword evidence="10" id="KW-0175">Coiled coil</keyword>
<keyword evidence="11" id="KW-0812">Transmembrane</keyword>
<evidence type="ECO:0000259" key="13">
    <source>
        <dbReference type="PROSITE" id="PS50110"/>
    </source>
</evidence>
<accession>A0AAU8LWK4</accession>
<dbReference type="SMART" id="SM00091">
    <property type="entry name" value="PAS"/>
    <property type="match status" value="2"/>
</dbReference>
<dbReference type="SMART" id="SM00388">
    <property type="entry name" value="HisKA"/>
    <property type="match status" value="1"/>
</dbReference>
<dbReference type="GO" id="GO:0006355">
    <property type="term" value="P:regulation of DNA-templated transcription"/>
    <property type="evidence" value="ECO:0007669"/>
    <property type="project" value="InterPro"/>
</dbReference>
<dbReference type="AlphaFoldDB" id="A0AAU8LWK4"/>
<dbReference type="Gene3D" id="3.40.50.2300">
    <property type="match status" value="1"/>
</dbReference>
<dbReference type="InterPro" id="IPR001789">
    <property type="entry name" value="Sig_transdc_resp-reg_receiver"/>
</dbReference>
<dbReference type="PROSITE" id="PS50109">
    <property type="entry name" value="HIS_KIN"/>
    <property type="match status" value="1"/>
</dbReference>
<protein>
    <recommendedName>
        <fullName evidence="2">histidine kinase</fullName>
        <ecNumber evidence="2">2.7.13.3</ecNumber>
    </recommendedName>
</protein>
<comment type="catalytic activity">
    <reaction evidence="1">
        <text>ATP + protein L-histidine = ADP + protein N-phospho-L-histidine.</text>
        <dbReference type="EC" id="2.7.13.3"/>
    </reaction>
</comment>
<keyword evidence="7" id="KW-0067">ATP-binding</keyword>
<dbReference type="PANTHER" id="PTHR43065">
    <property type="entry name" value="SENSOR HISTIDINE KINASE"/>
    <property type="match status" value="1"/>
</dbReference>
<gene>
    <name evidence="16" type="ORF">Q3M24_02580</name>
</gene>
<evidence type="ECO:0000256" key="8">
    <source>
        <dbReference type="ARBA" id="ARBA00023012"/>
    </source>
</evidence>
<evidence type="ECO:0000256" key="9">
    <source>
        <dbReference type="PROSITE-ProRule" id="PRU00169"/>
    </source>
</evidence>
<dbReference type="SMART" id="SM00387">
    <property type="entry name" value="HATPase_c"/>
    <property type="match status" value="1"/>
</dbReference>
<dbReference type="InterPro" id="IPR011006">
    <property type="entry name" value="CheY-like_superfamily"/>
</dbReference>
<name>A0AAU8LWK4_9BACT</name>
<keyword evidence="8" id="KW-0902">Two-component regulatory system</keyword>
<dbReference type="Pfam" id="PF17159">
    <property type="entry name" value="MASE3"/>
    <property type="match status" value="1"/>
</dbReference>
<dbReference type="PROSITE" id="PS50113">
    <property type="entry name" value="PAC"/>
    <property type="match status" value="1"/>
</dbReference>
<dbReference type="CDD" id="cd00130">
    <property type="entry name" value="PAS"/>
    <property type="match status" value="1"/>
</dbReference>
<keyword evidence="11" id="KW-1133">Transmembrane helix</keyword>
<evidence type="ECO:0000256" key="2">
    <source>
        <dbReference type="ARBA" id="ARBA00012438"/>
    </source>
</evidence>
<keyword evidence="5" id="KW-0547">Nucleotide-binding</keyword>
<reference evidence="16" key="1">
    <citation type="journal article" date="2024" name="Syst. Appl. Microbiol.">
        <title>First single-strain enrichments of Electrothrix cable bacteria, description of E. aestuarii sp. nov. and E. rattekaaiensis sp. nov., and proposal of a cable bacteria taxonomy following the rules of the SeqCode.</title>
        <authorList>
            <person name="Plum-Jensen L.E."/>
            <person name="Schramm A."/>
            <person name="Marshall I.P.G."/>
        </authorList>
    </citation>
    <scope>NUCLEOTIDE SEQUENCE</scope>
    <source>
        <strain evidence="16">Rat1</strain>
    </source>
</reference>
<dbReference type="Gene3D" id="3.30.450.20">
    <property type="entry name" value="PAS domain"/>
    <property type="match status" value="1"/>
</dbReference>
<keyword evidence="6" id="KW-0418">Kinase</keyword>
<dbReference type="Pfam" id="PF02518">
    <property type="entry name" value="HATPase_c"/>
    <property type="match status" value="1"/>
</dbReference>
<evidence type="ECO:0000256" key="3">
    <source>
        <dbReference type="ARBA" id="ARBA00022553"/>
    </source>
</evidence>
<dbReference type="SUPFAM" id="SSF52172">
    <property type="entry name" value="CheY-like"/>
    <property type="match status" value="1"/>
</dbReference>
<dbReference type="GO" id="GO:0000155">
    <property type="term" value="F:phosphorelay sensor kinase activity"/>
    <property type="evidence" value="ECO:0007669"/>
    <property type="project" value="InterPro"/>
</dbReference>
<dbReference type="SUPFAM" id="SSF55781">
    <property type="entry name" value="GAF domain-like"/>
    <property type="match status" value="1"/>
</dbReference>
<dbReference type="InterPro" id="IPR033425">
    <property type="entry name" value="MASE3"/>
</dbReference>
<feature type="transmembrane region" description="Helical" evidence="11">
    <location>
        <begin position="107"/>
        <end position="126"/>
    </location>
</feature>
<evidence type="ECO:0000256" key="5">
    <source>
        <dbReference type="ARBA" id="ARBA00022741"/>
    </source>
</evidence>
<dbReference type="Pfam" id="PF00512">
    <property type="entry name" value="HisKA"/>
    <property type="match status" value="1"/>
</dbReference>
<dbReference type="InterPro" id="IPR035965">
    <property type="entry name" value="PAS-like_dom_sf"/>
</dbReference>
<evidence type="ECO:0000256" key="7">
    <source>
        <dbReference type="ARBA" id="ARBA00022840"/>
    </source>
</evidence>
<evidence type="ECO:0000256" key="10">
    <source>
        <dbReference type="SAM" id="Coils"/>
    </source>
</evidence>
<feature type="transmembrane region" description="Helical" evidence="11">
    <location>
        <begin position="12"/>
        <end position="29"/>
    </location>
</feature>
<dbReference type="Gene3D" id="1.10.287.130">
    <property type="match status" value="1"/>
</dbReference>
<dbReference type="InterPro" id="IPR029016">
    <property type="entry name" value="GAF-like_dom_sf"/>
</dbReference>
<dbReference type="Pfam" id="PF13185">
    <property type="entry name" value="GAF_2"/>
    <property type="match status" value="1"/>
</dbReference>
<reference evidence="16" key="2">
    <citation type="submission" date="2024-06" db="EMBL/GenBank/DDBJ databases">
        <authorList>
            <person name="Plum-Jensen L.E."/>
            <person name="Schramm A."/>
            <person name="Marshall I.P.G."/>
        </authorList>
    </citation>
    <scope>NUCLEOTIDE SEQUENCE</scope>
    <source>
        <strain evidence="16">Rat1</strain>
    </source>
</reference>